<keyword evidence="1" id="KW-0732">Signal</keyword>
<sequence length="185" mass="19893">MRAVLALVALLSGSAVATDGDRQLKVHPQRGLPPIETVIVYQTKDTKRERVAELAKFDTALALPSDGPFEVWVKPKNGIAVKALDKLTVKSGQTHDLKLGDVLGTVEVFGDNFPRADKVVLTDPRDPGPGEKGHMALQVATDYRVDMCVPPGVYAVWVVPANGAKPHRVEDNVRVQAGRSTRVGG</sequence>
<dbReference type="RefSeq" id="WP_162672844.1">
    <property type="nucleotide sequence ID" value="NZ_LR593886.1"/>
</dbReference>
<accession>A0A6P2DJW7</accession>
<evidence type="ECO:0000256" key="1">
    <source>
        <dbReference type="SAM" id="SignalP"/>
    </source>
</evidence>
<dbReference type="Proteomes" id="UP000464178">
    <property type="component" value="Chromosome"/>
</dbReference>
<keyword evidence="3" id="KW-1185">Reference proteome</keyword>
<proteinExistence type="predicted"/>
<name>A0A6P2DJW7_9BACT</name>
<evidence type="ECO:0000313" key="2">
    <source>
        <dbReference type="EMBL" id="VTS02804.1"/>
    </source>
</evidence>
<protein>
    <submittedName>
        <fullName evidence="2">Uncharacterized protein</fullName>
    </submittedName>
</protein>
<dbReference type="EMBL" id="LR593886">
    <property type="protein sequence ID" value="VTS02804.1"/>
    <property type="molecule type" value="Genomic_DNA"/>
</dbReference>
<dbReference type="KEGG" id="gms:SOIL9_73940"/>
<gene>
    <name evidence="2" type="ORF">SOIL9_73940</name>
</gene>
<reference evidence="2 3" key="1">
    <citation type="submission" date="2019-05" db="EMBL/GenBank/DDBJ databases">
        <authorList>
            <consortium name="Science for Life Laboratories"/>
        </authorList>
    </citation>
    <scope>NUCLEOTIDE SEQUENCE [LARGE SCALE GENOMIC DNA]</scope>
    <source>
        <strain evidence="2">Soil9</strain>
    </source>
</reference>
<dbReference type="AlphaFoldDB" id="A0A6P2DJW7"/>
<feature type="signal peptide" evidence="1">
    <location>
        <begin position="1"/>
        <end position="17"/>
    </location>
</feature>
<evidence type="ECO:0000313" key="3">
    <source>
        <dbReference type="Proteomes" id="UP000464178"/>
    </source>
</evidence>
<organism evidence="2 3">
    <name type="scientific">Gemmata massiliana</name>
    <dbReference type="NCBI Taxonomy" id="1210884"/>
    <lineage>
        <taxon>Bacteria</taxon>
        <taxon>Pseudomonadati</taxon>
        <taxon>Planctomycetota</taxon>
        <taxon>Planctomycetia</taxon>
        <taxon>Gemmatales</taxon>
        <taxon>Gemmataceae</taxon>
        <taxon>Gemmata</taxon>
    </lineage>
</organism>
<feature type="chain" id="PRO_5026674254" evidence="1">
    <location>
        <begin position="18"/>
        <end position="185"/>
    </location>
</feature>